<evidence type="ECO:0000313" key="4">
    <source>
        <dbReference type="Proteomes" id="UP001156140"/>
    </source>
</evidence>
<dbReference type="InterPro" id="IPR025711">
    <property type="entry name" value="PepSY"/>
</dbReference>
<dbReference type="RefSeq" id="WP_281736354.1">
    <property type="nucleotide sequence ID" value="NZ_JAKETQ010000001.1"/>
</dbReference>
<evidence type="ECO:0000259" key="2">
    <source>
        <dbReference type="Pfam" id="PF13670"/>
    </source>
</evidence>
<protein>
    <submittedName>
        <fullName evidence="3">PepSY domain-containing protein</fullName>
    </submittedName>
</protein>
<keyword evidence="1" id="KW-0732">Signal</keyword>
<dbReference type="Pfam" id="PF13670">
    <property type="entry name" value="PepSY_2"/>
    <property type="match status" value="1"/>
</dbReference>
<keyword evidence="4" id="KW-1185">Reference proteome</keyword>
<feature type="signal peptide" evidence="1">
    <location>
        <begin position="1"/>
        <end position="21"/>
    </location>
</feature>
<reference evidence="3" key="1">
    <citation type="submission" date="2022-03" db="EMBL/GenBank/DDBJ databases">
        <title>The complete genome sequence of a Methyloterrigena soli.</title>
        <authorList>
            <person name="Zi Z."/>
        </authorList>
    </citation>
    <scope>NUCLEOTIDE SEQUENCE</scope>
    <source>
        <strain evidence="3">M48</strain>
    </source>
</reference>
<dbReference type="AlphaFoldDB" id="A0AA41UC21"/>
<organism evidence="3 4">
    <name type="scientific">Paradevosia shaoguanensis</name>
    <dbReference type="NCBI Taxonomy" id="1335043"/>
    <lineage>
        <taxon>Bacteria</taxon>
        <taxon>Pseudomonadati</taxon>
        <taxon>Pseudomonadota</taxon>
        <taxon>Alphaproteobacteria</taxon>
        <taxon>Hyphomicrobiales</taxon>
        <taxon>Devosiaceae</taxon>
        <taxon>Paradevosia</taxon>
    </lineage>
</organism>
<gene>
    <name evidence="3" type="ORF">ML536_14960</name>
</gene>
<accession>A0AA41UC21</accession>
<feature type="domain" description="PepSY" evidence="2">
    <location>
        <begin position="6"/>
        <end position="84"/>
    </location>
</feature>
<dbReference type="Proteomes" id="UP001156140">
    <property type="component" value="Unassembled WGS sequence"/>
</dbReference>
<proteinExistence type="predicted"/>
<comment type="caution">
    <text evidence="3">The sequence shown here is derived from an EMBL/GenBank/DDBJ whole genome shotgun (WGS) entry which is preliminary data.</text>
</comment>
<dbReference type="EMBL" id="JALAZD010000001">
    <property type="protein sequence ID" value="MCI0128128.1"/>
    <property type="molecule type" value="Genomic_DNA"/>
</dbReference>
<sequence>MKKLAFVAAALAVLTAAPAFAADACTVPADKWQPEDALKSKLEGDGWTVRQIKKDQGCYEAYAMKGDGSRMEALFDPATLAPVNAPAN</sequence>
<feature type="chain" id="PRO_5041402690" evidence="1">
    <location>
        <begin position="22"/>
        <end position="88"/>
    </location>
</feature>
<name>A0AA41UC21_9HYPH</name>
<evidence type="ECO:0000256" key="1">
    <source>
        <dbReference type="SAM" id="SignalP"/>
    </source>
</evidence>
<evidence type="ECO:0000313" key="3">
    <source>
        <dbReference type="EMBL" id="MCI0128128.1"/>
    </source>
</evidence>